<dbReference type="EMBL" id="CAKOGL010000015">
    <property type="protein sequence ID" value="CAH2095696.1"/>
    <property type="molecule type" value="Genomic_DNA"/>
</dbReference>
<reference evidence="1" key="1">
    <citation type="submission" date="2022-03" db="EMBL/GenBank/DDBJ databases">
        <authorList>
            <person name="Tunstrom K."/>
        </authorList>
    </citation>
    <scope>NUCLEOTIDE SEQUENCE</scope>
</reference>
<sequence>MNEFIWRIYLILTKNETNTGLYLDTLHQKFIAAFPEMGVSRQRIGTPPLYHRNATVHEQKHQHLKH</sequence>
<evidence type="ECO:0000313" key="2">
    <source>
        <dbReference type="Proteomes" id="UP001153954"/>
    </source>
</evidence>
<gene>
    <name evidence="1" type="ORF">EEDITHA_LOCUS11118</name>
</gene>
<name>A0AAU9U9H7_EUPED</name>
<dbReference type="AlphaFoldDB" id="A0AAU9U9H7"/>
<accession>A0AAU9U9H7</accession>
<comment type="caution">
    <text evidence="1">The sequence shown here is derived from an EMBL/GenBank/DDBJ whole genome shotgun (WGS) entry which is preliminary data.</text>
</comment>
<dbReference type="Proteomes" id="UP001153954">
    <property type="component" value="Unassembled WGS sequence"/>
</dbReference>
<evidence type="ECO:0000313" key="1">
    <source>
        <dbReference type="EMBL" id="CAH2095696.1"/>
    </source>
</evidence>
<organism evidence="1 2">
    <name type="scientific">Euphydryas editha</name>
    <name type="common">Edith's checkerspot</name>
    <dbReference type="NCBI Taxonomy" id="104508"/>
    <lineage>
        <taxon>Eukaryota</taxon>
        <taxon>Metazoa</taxon>
        <taxon>Ecdysozoa</taxon>
        <taxon>Arthropoda</taxon>
        <taxon>Hexapoda</taxon>
        <taxon>Insecta</taxon>
        <taxon>Pterygota</taxon>
        <taxon>Neoptera</taxon>
        <taxon>Endopterygota</taxon>
        <taxon>Lepidoptera</taxon>
        <taxon>Glossata</taxon>
        <taxon>Ditrysia</taxon>
        <taxon>Papilionoidea</taxon>
        <taxon>Nymphalidae</taxon>
        <taxon>Nymphalinae</taxon>
        <taxon>Euphydryas</taxon>
    </lineage>
</organism>
<keyword evidence="2" id="KW-1185">Reference proteome</keyword>
<proteinExistence type="predicted"/>
<protein>
    <submittedName>
        <fullName evidence="1">Uncharacterized protein</fullName>
    </submittedName>
</protein>